<evidence type="ECO:0000313" key="4">
    <source>
        <dbReference type="Proteomes" id="UP000182740"/>
    </source>
</evidence>
<dbReference type="InterPro" id="IPR002347">
    <property type="entry name" value="SDR_fam"/>
</dbReference>
<dbReference type="InterPro" id="IPR020904">
    <property type="entry name" value="Sc_DH/Rdtase_CS"/>
</dbReference>
<evidence type="ECO:0000313" key="3">
    <source>
        <dbReference type="EMBL" id="SFW88726.1"/>
    </source>
</evidence>
<evidence type="ECO:0000256" key="1">
    <source>
        <dbReference type="ARBA" id="ARBA00006484"/>
    </source>
</evidence>
<dbReference type="AlphaFoldDB" id="A0A1K1SWP5"/>
<keyword evidence="4" id="KW-1185">Reference proteome</keyword>
<proteinExistence type="inferred from homology"/>
<dbReference type="Gene3D" id="3.40.50.720">
    <property type="entry name" value="NAD(P)-binding Rossmann-like Domain"/>
    <property type="match status" value="1"/>
</dbReference>
<dbReference type="OrthoDB" id="286404at2"/>
<dbReference type="PROSITE" id="PS00061">
    <property type="entry name" value="ADH_SHORT"/>
    <property type="match status" value="1"/>
</dbReference>
<dbReference type="Proteomes" id="UP000182740">
    <property type="component" value="Unassembled WGS sequence"/>
</dbReference>
<dbReference type="FunFam" id="3.40.50.720:FF:000084">
    <property type="entry name" value="Short-chain dehydrogenase reductase"/>
    <property type="match status" value="1"/>
</dbReference>
<dbReference type="Pfam" id="PF13561">
    <property type="entry name" value="adh_short_C2"/>
    <property type="match status" value="1"/>
</dbReference>
<dbReference type="EMBL" id="FPJG01000006">
    <property type="protein sequence ID" value="SFW88726.1"/>
    <property type="molecule type" value="Genomic_DNA"/>
</dbReference>
<evidence type="ECO:0000256" key="2">
    <source>
        <dbReference type="ARBA" id="ARBA00023002"/>
    </source>
</evidence>
<dbReference type="InterPro" id="IPR036291">
    <property type="entry name" value="NAD(P)-bd_dom_sf"/>
</dbReference>
<dbReference type="RefSeq" id="WP_072480259.1">
    <property type="nucleotide sequence ID" value="NZ_FPJG01000006.1"/>
</dbReference>
<dbReference type="PRINTS" id="PR00080">
    <property type="entry name" value="SDRFAMILY"/>
</dbReference>
<dbReference type="PANTHER" id="PTHR24321:SF8">
    <property type="entry name" value="ESTRADIOL 17-BETA-DEHYDROGENASE 8-RELATED"/>
    <property type="match status" value="1"/>
</dbReference>
<name>A0A1K1SWP5_9PSEU</name>
<keyword evidence="2" id="KW-0560">Oxidoreductase</keyword>
<dbReference type="PANTHER" id="PTHR24321">
    <property type="entry name" value="DEHYDROGENASES, SHORT CHAIN"/>
    <property type="match status" value="1"/>
</dbReference>
<dbReference type="NCBIfam" id="NF005559">
    <property type="entry name" value="PRK07231.1"/>
    <property type="match status" value="1"/>
</dbReference>
<protein>
    <submittedName>
        <fullName evidence="3">NAD(P)-dependent dehydrogenase, short-chain alcohol dehydrogenase family</fullName>
    </submittedName>
</protein>
<gene>
    <name evidence="3" type="ORF">SAMN04489730_7046</name>
</gene>
<dbReference type="PRINTS" id="PR00081">
    <property type="entry name" value="GDHRDH"/>
</dbReference>
<sequence length="288" mass="29708">MGNEVALVTGGASGMGRATVARFLGRGFSVVIADLNREVAERTLAELDAGDRVRFVHTDVSDEARFEAAIGETVETYGRLDVLVNAAGVGGAFGPLTEIEADDWDYTFDVVLRSVFLGTKHAGRVMRAQGTGGAIVNFGSVGAFAAGAGVQAYSVAKAGVQHLTRIAALEYAPDRIRVNAVAPGIITTPLIGLTAEDLKPVLGTVQPLPYAGEPDYVAGVVSFLASDDARFITGEIVTVDGGMIAAGPQLGNLVNNNPALRGLVGVNRGSTGEKSSVHRTVDVAGGTR</sequence>
<dbReference type="STRING" id="546364.SAMN04489730_7046"/>
<dbReference type="GO" id="GO:0016491">
    <property type="term" value="F:oxidoreductase activity"/>
    <property type="evidence" value="ECO:0007669"/>
    <property type="project" value="UniProtKB-KW"/>
</dbReference>
<accession>A0A1K1SWP5</accession>
<organism evidence="3 4">
    <name type="scientific">Amycolatopsis australiensis</name>
    <dbReference type="NCBI Taxonomy" id="546364"/>
    <lineage>
        <taxon>Bacteria</taxon>
        <taxon>Bacillati</taxon>
        <taxon>Actinomycetota</taxon>
        <taxon>Actinomycetes</taxon>
        <taxon>Pseudonocardiales</taxon>
        <taxon>Pseudonocardiaceae</taxon>
        <taxon>Amycolatopsis</taxon>
    </lineage>
</organism>
<dbReference type="CDD" id="cd05233">
    <property type="entry name" value="SDR_c"/>
    <property type="match status" value="1"/>
</dbReference>
<reference evidence="4" key="1">
    <citation type="submission" date="2016-11" db="EMBL/GenBank/DDBJ databases">
        <authorList>
            <person name="Varghese N."/>
            <person name="Submissions S."/>
        </authorList>
    </citation>
    <scope>NUCLEOTIDE SEQUENCE [LARGE SCALE GENOMIC DNA]</scope>
    <source>
        <strain evidence="4">DSM 44671</strain>
    </source>
</reference>
<dbReference type="SUPFAM" id="SSF51735">
    <property type="entry name" value="NAD(P)-binding Rossmann-fold domains"/>
    <property type="match status" value="1"/>
</dbReference>
<comment type="similarity">
    <text evidence="1">Belongs to the short-chain dehydrogenases/reductases (SDR) family.</text>
</comment>